<gene>
    <name evidence="6" type="ORF">Salmuc_05482</name>
</gene>
<proteinExistence type="inferred from homology"/>
<comment type="caution">
    <text evidence="6">The sequence shown here is derived from an EMBL/GenBank/DDBJ whole genome shotgun (WGS) entry which is preliminary data.</text>
</comment>
<dbReference type="InterPro" id="IPR041382">
    <property type="entry name" value="SH3_16"/>
</dbReference>
<dbReference type="eggNOG" id="COG0791">
    <property type="taxonomic scope" value="Bacteria"/>
</dbReference>
<dbReference type="PROSITE" id="PS51935">
    <property type="entry name" value="NLPC_P60"/>
    <property type="match status" value="1"/>
</dbReference>
<comment type="similarity">
    <text evidence="1">Belongs to the peptidase C40 family.</text>
</comment>
<dbReference type="Gene3D" id="3.90.1720.10">
    <property type="entry name" value="endopeptidase domain like (from Nostoc punctiforme)"/>
    <property type="match status" value="1"/>
</dbReference>
<keyword evidence="4" id="KW-0788">Thiol protease</keyword>
<organism evidence="6 7">
    <name type="scientific">Salipiger mucosus DSM 16094</name>
    <dbReference type="NCBI Taxonomy" id="1123237"/>
    <lineage>
        <taxon>Bacteria</taxon>
        <taxon>Pseudomonadati</taxon>
        <taxon>Pseudomonadota</taxon>
        <taxon>Alphaproteobacteria</taxon>
        <taxon>Rhodobacterales</taxon>
        <taxon>Roseobacteraceae</taxon>
        <taxon>Salipiger</taxon>
    </lineage>
</organism>
<dbReference type="STRING" id="1123237.Salmuc_05482"/>
<reference evidence="7" key="1">
    <citation type="journal article" date="2014" name="Stand. Genomic Sci.">
        <title>Genome sequence of the exopolysaccharide-producing Salipiger mucosus type strain (DSM 16094(T)), a moderately halophilic member of the Roseobacter clade.</title>
        <authorList>
            <person name="Riedel T."/>
            <person name="Spring S."/>
            <person name="Fiebig A."/>
            <person name="Petersen J."/>
            <person name="Kyrpides N.C."/>
            <person name="Goker M."/>
            <person name="Klenk H.P."/>
        </authorList>
    </citation>
    <scope>NUCLEOTIDE SEQUENCE [LARGE SCALE GENOMIC DNA]</scope>
    <source>
        <strain evidence="7">DSM 16094</strain>
    </source>
</reference>
<protein>
    <submittedName>
        <fullName evidence="6">NLP/P60 family protein</fullName>
    </submittedName>
</protein>
<dbReference type="InterPro" id="IPR038765">
    <property type="entry name" value="Papain-like_cys_pep_sf"/>
</dbReference>
<dbReference type="Pfam" id="PF00877">
    <property type="entry name" value="NLPC_P60"/>
    <property type="match status" value="1"/>
</dbReference>
<dbReference type="GO" id="GO:0008234">
    <property type="term" value="F:cysteine-type peptidase activity"/>
    <property type="evidence" value="ECO:0007669"/>
    <property type="project" value="UniProtKB-KW"/>
</dbReference>
<dbReference type="InterPro" id="IPR000064">
    <property type="entry name" value="NLP_P60_dom"/>
</dbReference>
<dbReference type="PANTHER" id="PTHR47359">
    <property type="entry name" value="PEPTIDOGLYCAN DL-ENDOPEPTIDASE CWLO"/>
    <property type="match status" value="1"/>
</dbReference>
<dbReference type="Proteomes" id="UP000015347">
    <property type="component" value="Unassembled WGS sequence"/>
</dbReference>
<evidence type="ECO:0000256" key="3">
    <source>
        <dbReference type="ARBA" id="ARBA00022801"/>
    </source>
</evidence>
<sequence>MAGAELRGTVTAERFVEGEAACVAAPVVDLLEAPGGGRDRQLLLGAAVRVLERQDGWAFVQARADGYMGYLPEAALAPDAGAPTHRVAVRLTHAYAAPDMKTRDLCALSYGSLLAVTGGRNGFAEVRLPGAEAPGHVPARHLAPLDPPAEDPVTEAERLLGTPYLWGGNSALGIDCSGLVQVALHACGQACPGDSDLQEVALGEALPEGAAPRRGDLLFWKGHVAWVAGPDLLLHANAHHMAVALEPLEAAVARIDAQGDGRPTSHRRLR</sequence>
<dbReference type="SUPFAM" id="SSF54001">
    <property type="entry name" value="Cysteine proteinases"/>
    <property type="match status" value="1"/>
</dbReference>
<dbReference type="InterPro" id="IPR051794">
    <property type="entry name" value="PG_Endopeptidase_C40"/>
</dbReference>
<dbReference type="PANTHER" id="PTHR47359:SF3">
    <property type="entry name" value="NLP_P60 DOMAIN-CONTAINING PROTEIN-RELATED"/>
    <property type="match status" value="1"/>
</dbReference>
<feature type="domain" description="NlpC/P60" evidence="5">
    <location>
        <begin position="146"/>
        <end position="270"/>
    </location>
</feature>
<evidence type="ECO:0000313" key="7">
    <source>
        <dbReference type="Proteomes" id="UP000015347"/>
    </source>
</evidence>
<evidence type="ECO:0000256" key="4">
    <source>
        <dbReference type="ARBA" id="ARBA00022807"/>
    </source>
</evidence>
<dbReference type="AlphaFoldDB" id="S9QIA2"/>
<accession>S9QIA2</accession>
<name>S9QIA2_9RHOB</name>
<evidence type="ECO:0000256" key="2">
    <source>
        <dbReference type="ARBA" id="ARBA00022670"/>
    </source>
</evidence>
<dbReference type="GO" id="GO:0006508">
    <property type="term" value="P:proteolysis"/>
    <property type="evidence" value="ECO:0007669"/>
    <property type="project" value="UniProtKB-KW"/>
</dbReference>
<keyword evidence="3" id="KW-0378">Hydrolase</keyword>
<keyword evidence="2" id="KW-0645">Protease</keyword>
<dbReference type="EMBL" id="APVH01000035">
    <property type="protein sequence ID" value="EPX79542.1"/>
    <property type="molecule type" value="Genomic_DNA"/>
</dbReference>
<keyword evidence="7" id="KW-1185">Reference proteome</keyword>
<evidence type="ECO:0000259" key="5">
    <source>
        <dbReference type="PROSITE" id="PS51935"/>
    </source>
</evidence>
<dbReference type="Pfam" id="PF18348">
    <property type="entry name" value="SH3_16"/>
    <property type="match status" value="1"/>
</dbReference>
<evidence type="ECO:0000256" key="1">
    <source>
        <dbReference type="ARBA" id="ARBA00007074"/>
    </source>
</evidence>
<evidence type="ECO:0000313" key="6">
    <source>
        <dbReference type="EMBL" id="EPX79542.1"/>
    </source>
</evidence>
<dbReference type="HOGENOM" id="CLU_016043_13_3_5"/>